<organism evidence="2 3">
    <name type="scientific">Caldimonas brevitalea</name>
    <dbReference type="NCBI Taxonomy" id="413882"/>
    <lineage>
        <taxon>Bacteria</taxon>
        <taxon>Pseudomonadati</taxon>
        <taxon>Pseudomonadota</taxon>
        <taxon>Betaproteobacteria</taxon>
        <taxon>Burkholderiales</taxon>
        <taxon>Sphaerotilaceae</taxon>
        <taxon>Caldimonas</taxon>
    </lineage>
</organism>
<reference evidence="2 3" key="1">
    <citation type="submission" date="2015-05" db="EMBL/GenBank/DDBJ databases">
        <authorList>
            <person name="Tang B."/>
            <person name="Yu Y."/>
        </authorList>
    </citation>
    <scope>NUCLEOTIDE SEQUENCE [LARGE SCALE GENOMIC DNA]</scope>
    <source>
        <strain evidence="2 3">DSM 7029</strain>
    </source>
</reference>
<evidence type="ECO:0000259" key="1">
    <source>
        <dbReference type="Pfam" id="PF07589"/>
    </source>
</evidence>
<feature type="domain" description="Ice-binding protein C-terminal" evidence="1">
    <location>
        <begin position="240"/>
        <end position="261"/>
    </location>
</feature>
<proteinExistence type="predicted"/>
<dbReference type="Pfam" id="PF07589">
    <property type="entry name" value="PEP-CTERM"/>
    <property type="match status" value="1"/>
</dbReference>
<dbReference type="NCBIfam" id="TIGR02595">
    <property type="entry name" value="PEP_CTERM"/>
    <property type="match status" value="1"/>
</dbReference>
<gene>
    <name evidence="2" type="ORF">AAW51_3422</name>
</gene>
<dbReference type="KEGG" id="pbh:AAW51_3422"/>
<evidence type="ECO:0000313" key="2">
    <source>
        <dbReference type="EMBL" id="AKJ30113.1"/>
    </source>
</evidence>
<dbReference type="EMBL" id="CP011371">
    <property type="protein sequence ID" value="AKJ30113.1"/>
    <property type="molecule type" value="Genomic_DNA"/>
</dbReference>
<name>A0A0G3BQ51_9BURK</name>
<keyword evidence="3" id="KW-1185">Reference proteome</keyword>
<accession>A0A0G3BQ51</accession>
<sequence>MHGAAWGAPVTASASWSAPRFTVVDLNMNDGIAAGYSMSSESLDEAWSVTAITLGDDPDAYMQFDPAHHSEKRAEGFLKTVTNSLSDTHKGGTAVVDATLGIQSSSYLTAPGVVYSEAFTSHNSREGAPFGMFGVVINPNTELIVSSVGTIRISDVGLLADVETYAEGRLTLRGELTGDPFQATQLHVVTSEDSFIDTVERSGLVELSLRNDTGVAVNGSIHFHSGTEVGADPSPFVPPPVPEPSSWLLLALGIGGLAWLRQRRPR</sequence>
<protein>
    <recommendedName>
        <fullName evidence="1">Ice-binding protein C-terminal domain-containing protein</fullName>
    </recommendedName>
</protein>
<dbReference type="Proteomes" id="UP000035352">
    <property type="component" value="Chromosome"/>
</dbReference>
<evidence type="ECO:0000313" key="3">
    <source>
        <dbReference type="Proteomes" id="UP000035352"/>
    </source>
</evidence>
<dbReference type="AlphaFoldDB" id="A0A0G3BQ51"/>
<dbReference type="InterPro" id="IPR013424">
    <property type="entry name" value="Ice-binding_C"/>
</dbReference>